<name>A0A9P7D5Z4_9AGAM</name>
<feature type="compositionally biased region" description="Low complexity" evidence="1">
    <location>
        <begin position="196"/>
        <end position="207"/>
    </location>
</feature>
<organism evidence="2 3">
    <name type="scientific">Suillus placidus</name>
    <dbReference type="NCBI Taxonomy" id="48579"/>
    <lineage>
        <taxon>Eukaryota</taxon>
        <taxon>Fungi</taxon>
        <taxon>Dikarya</taxon>
        <taxon>Basidiomycota</taxon>
        <taxon>Agaricomycotina</taxon>
        <taxon>Agaricomycetes</taxon>
        <taxon>Agaricomycetidae</taxon>
        <taxon>Boletales</taxon>
        <taxon>Suillineae</taxon>
        <taxon>Suillaceae</taxon>
        <taxon>Suillus</taxon>
    </lineage>
</organism>
<sequence length="322" mass="34490">MSTSIVDVSSKLGEYMIKGWVLTDTTCPSPVCCGVPLMRSPNNGSPVIHFCVNCNGSQQCKEPSNPTSMQSNPSSTDSSSTYESNSRPSTPPTELSSALSSPTFAPPIDTEETIRRRQQSDRASAEIGKRLLKGWAMLGDECPNIRCYGVPLVRPPKGGDERDPRKECVICGTVYVTDVSEGWQRLVPAPPAIEAGSSSGVGNSMSSAPMTLGSRDKGKAVMRNIPSQVPKVLLPAQIRVDLDPSLRHYFLRQSRQSVPSINAVTAHSPAQALKLSLDALSQRLAQICETANQMDVVSIASAADAINKVAQALSQVRQLGEH</sequence>
<dbReference type="InterPro" id="IPR009563">
    <property type="entry name" value="SSSCA1"/>
</dbReference>
<gene>
    <name evidence="2" type="ORF">EV702DRAFT_965449</name>
</gene>
<dbReference type="PANTHER" id="PTHR16537">
    <property type="entry name" value="SJOEGREN SYNDROME/SCLERODERMA AUTOANTIGEN 1"/>
    <property type="match status" value="1"/>
</dbReference>
<keyword evidence="3" id="KW-1185">Reference proteome</keyword>
<accession>A0A9P7D5Z4</accession>
<feature type="compositionally biased region" description="Basic and acidic residues" evidence="1">
    <location>
        <begin position="112"/>
        <end position="124"/>
    </location>
</feature>
<dbReference type="InterPro" id="IPR051888">
    <property type="entry name" value="UPF0148_domain"/>
</dbReference>
<feature type="compositionally biased region" description="Low complexity" evidence="1">
    <location>
        <begin position="67"/>
        <end position="86"/>
    </location>
</feature>
<dbReference type="OrthoDB" id="28939at2759"/>
<proteinExistence type="predicted"/>
<dbReference type="AlphaFoldDB" id="A0A9P7D5Z4"/>
<feature type="region of interest" description="Disordered" evidence="1">
    <location>
        <begin position="195"/>
        <end position="214"/>
    </location>
</feature>
<protein>
    <submittedName>
        <fullName evidence="2">Uncharacterized protein</fullName>
    </submittedName>
</protein>
<reference evidence="2" key="1">
    <citation type="journal article" date="2020" name="New Phytol.">
        <title>Comparative genomics reveals dynamic genome evolution in host specialist ectomycorrhizal fungi.</title>
        <authorList>
            <person name="Lofgren L.A."/>
            <person name="Nguyen N.H."/>
            <person name="Vilgalys R."/>
            <person name="Ruytinx J."/>
            <person name="Liao H.L."/>
            <person name="Branco S."/>
            <person name="Kuo A."/>
            <person name="LaButti K."/>
            <person name="Lipzen A."/>
            <person name="Andreopoulos W."/>
            <person name="Pangilinan J."/>
            <person name="Riley R."/>
            <person name="Hundley H."/>
            <person name="Na H."/>
            <person name="Barry K."/>
            <person name="Grigoriev I.V."/>
            <person name="Stajich J.E."/>
            <person name="Kennedy P.G."/>
        </authorList>
    </citation>
    <scope>NUCLEOTIDE SEQUENCE</scope>
    <source>
        <strain evidence="2">DOB743</strain>
    </source>
</reference>
<evidence type="ECO:0000313" key="2">
    <source>
        <dbReference type="EMBL" id="KAG1779806.1"/>
    </source>
</evidence>
<feature type="region of interest" description="Disordered" evidence="1">
    <location>
        <begin position="62"/>
        <end position="124"/>
    </location>
</feature>
<dbReference type="EMBL" id="JABBWD010000011">
    <property type="protein sequence ID" value="KAG1779806.1"/>
    <property type="molecule type" value="Genomic_DNA"/>
</dbReference>
<evidence type="ECO:0000256" key="1">
    <source>
        <dbReference type="SAM" id="MobiDB-lite"/>
    </source>
</evidence>
<evidence type="ECO:0000313" key="3">
    <source>
        <dbReference type="Proteomes" id="UP000714275"/>
    </source>
</evidence>
<dbReference type="Proteomes" id="UP000714275">
    <property type="component" value="Unassembled WGS sequence"/>
</dbReference>
<comment type="caution">
    <text evidence="2">The sequence shown here is derived from an EMBL/GenBank/DDBJ whole genome shotgun (WGS) entry which is preliminary data.</text>
</comment>
<feature type="compositionally biased region" description="Polar residues" evidence="1">
    <location>
        <begin position="92"/>
        <end position="103"/>
    </location>
</feature>
<dbReference type="Pfam" id="PF06677">
    <property type="entry name" value="Auto_anti-p27"/>
    <property type="match status" value="2"/>
</dbReference>
<dbReference type="PANTHER" id="PTHR16537:SF1">
    <property type="entry name" value="PROTEIN ZNRD2"/>
    <property type="match status" value="1"/>
</dbReference>